<comment type="similarity">
    <text evidence="1">Belongs to the synaptobrevin family.</text>
</comment>
<dbReference type="Gene3D" id="3.30.450.50">
    <property type="entry name" value="Longin domain"/>
    <property type="match status" value="1"/>
</dbReference>
<evidence type="ECO:0000256" key="9">
    <source>
        <dbReference type="SAM" id="Phobius"/>
    </source>
</evidence>
<dbReference type="PROSITE" id="PS50859">
    <property type="entry name" value="LONGIN"/>
    <property type="match status" value="1"/>
</dbReference>
<dbReference type="InterPro" id="IPR001388">
    <property type="entry name" value="Synaptobrevin-like"/>
</dbReference>
<reference evidence="12 13" key="1">
    <citation type="submission" date="2012-05" db="EMBL/GenBank/DDBJ databases">
        <title>Recombination and specialization in a pathogen metapopulation.</title>
        <authorList>
            <person name="Gardiner A."/>
            <person name="Kemen E."/>
            <person name="Schultz-Larsen T."/>
            <person name="MacLean D."/>
            <person name="Van Oosterhout C."/>
            <person name="Jones J.D.G."/>
        </authorList>
    </citation>
    <scope>NUCLEOTIDE SEQUENCE [LARGE SCALE GENOMIC DNA]</scope>
    <source>
        <strain evidence="12 13">Ac Nc2</strain>
    </source>
</reference>
<dbReference type="GO" id="GO:0012505">
    <property type="term" value="C:endomembrane system"/>
    <property type="evidence" value="ECO:0007669"/>
    <property type="project" value="UniProtKB-SubCell"/>
</dbReference>
<dbReference type="InterPro" id="IPR036812">
    <property type="entry name" value="NAD(P)_OxRdtase_dom_sf"/>
</dbReference>
<evidence type="ECO:0000256" key="6">
    <source>
        <dbReference type="ARBA" id="ARBA00023136"/>
    </source>
</evidence>
<dbReference type="InterPro" id="IPR011012">
    <property type="entry name" value="Longin-like_dom_sf"/>
</dbReference>
<dbReference type="AlphaFoldDB" id="A0A024GKG7"/>
<evidence type="ECO:0000259" key="10">
    <source>
        <dbReference type="PROSITE" id="PS50859"/>
    </source>
</evidence>
<dbReference type="PANTHER" id="PTHR21136:SF168">
    <property type="entry name" value="VESICLE-ASSOCIATED MEMBRANE PROTEIN 9"/>
    <property type="match status" value="1"/>
</dbReference>
<feature type="domain" description="V-SNARE coiled-coil homology" evidence="11">
    <location>
        <begin position="677"/>
        <end position="737"/>
    </location>
</feature>
<dbReference type="SUPFAM" id="SSF58038">
    <property type="entry name" value="SNARE fusion complex"/>
    <property type="match status" value="1"/>
</dbReference>
<name>A0A024GKG7_9STRA</name>
<accession>A0A024GKG7</accession>
<feature type="domain" description="Longin" evidence="10">
    <location>
        <begin position="540"/>
        <end position="643"/>
    </location>
</feature>
<comment type="caution">
    <text evidence="12">The sequence shown here is derived from an EMBL/GenBank/DDBJ whole genome shotgun (WGS) entry which is preliminary data.</text>
</comment>
<dbReference type="Gene3D" id="1.20.5.110">
    <property type="match status" value="1"/>
</dbReference>
<dbReference type="GO" id="GO:0016020">
    <property type="term" value="C:membrane"/>
    <property type="evidence" value="ECO:0007669"/>
    <property type="project" value="InterPro"/>
</dbReference>
<dbReference type="SMART" id="SM01270">
    <property type="entry name" value="Longin"/>
    <property type="match status" value="1"/>
</dbReference>
<dbReference type="GO" id="GO:0005737">
    <property type="term" value="C:cytoplasm"/>
    <property type="evidence" value="ECO:0007669"/>
    <property type="project" value="UniProtKB-ARBA"/>
</dbReference>
<dbReference type="Gene3D" id="3.20.20.100">
    <property type="entry name" value="NADP-dependent oxidoreductase domain"/>
    <property type="match status" value="1"/>
</dbReference>
<keyword evidence="4" id="KW-0653">Protein transport</keyword>
<proteinExistence type="inferred from homology"/>
<evidence type="ECO:0000313" key="12">
    <source>
        <dbReference type="EMBL" id="CCI47366.1"/>
    </source>
</evidence>
<dbReference type="OrthoDB" id="190375at2759"/>
<sequence length="774" mass="87566">MLTFVSLNRYPLSFSARILSSSKALCWPPKIVRSRHCSSTPLLPLYHNEQVHVGRIGAGSPHWWAGQLSRIENSKQILSSGLGNLIQTRFRPTVAALKEPQAHMEACVIQEHLNDRKLSSNELIVSVLLDSEPNHPTFSDYVIQPLNETNLHDGIQNATKELSVESLDVVVVRAPMQLPVADTIKWGSEMASVLDSHCNESTIKSYGFSFPNQSMQNNVSKILESMSQLCSQHPNLRVLQLPISMGQFTVQDSTHLRAFKQKHDIVVFAEYPLVTISSKHKPIHLHTQKQLNGIDIAKSLNDAFNLAISFEKQYIESIADTLDMNVAPSKGDIVLAHSLAHQYEKLDCLEEWIFIREMQLLPQLENLLKKLTNEPNAKKFSFGYSLVIRELLRSLTASIEFMEAGTIDRLWNELKHSNMTAIETSTGTSHCTLDQLALRAAWSYGADVVLSQDRINLKYLQNLADKPYTHDNLASIESILATQMQSEYVRTVECRELAKISRTRRLGFSVETHSKRRKVKKSMSTPNNGSMTQENIKFIGIARATDKAIICCYFHSNKSSMNVDLAECTKWKEMYAKVLRAPTWKTQVTPNARHSLDCDPNKFHFSMSNDELVFAVITVKSYPIRLAFQLIQTLQQEFVPKFATKALSCREHGLDKECKSMVQALATQYDDRTKVDKISEVLHQVDNVKSVMHTNIQVVLSNTEKMEVVEQKTNDLSEQAKVFRNSGRKLRKAMWWKNVKLTIAIGLCAILVIVIILAVSGVFKTSSKKMLRTI</sequence>
<dbReference type="Proteomes" id="UP000053237">
    <property type="component" value="Unassembled WGS sequence"/>
</dbReference>
<evidence type="ECO:0008006" key="14">
    <source>
        <dbReference type="Google" id="ProtNLM"/>
    </source>
</evidence>
<dbReference type="PROSITE" id="PS50892">
    <property type="entry name" value="V_SNARE"/>
    <property type="match status" value="1"/>
</dbReference>
<dbReference type="InterPro" id="IPR010908">
    <property type="entry name" value="Longin_dom"/>
</dbReference>
<keyword evidence="3 9" id="KW-0812">Transmembrane</keyword>
<keyword evidence="8" id="KW-0175">Coiled coil</keyword>
<dbReference type="Pfam" id="PF00957">
    <property type="entry name" value="Synaptobrevin"/>
    <property type="match status" value="1"/>
</dbReference>
<dbReference type="GO" id="GO:0015031">
    <property type="term" value="P:protein transport"/>
    <property type="evidence" value="ECO:0007669"/>
    <property type="project" value="UniProtKB-KW"/>
</dbReference>
<gene>
    <name evidence="12" type="ORF">BN9_083730</name>
</gene>
<dbReference type="InterPro" id="IPR042855">
    <property type="entry name" value="V_SNARE_CC"/>
</dbReference>
<evidence type="ECO:0000256" key="7">
    <source>
        <dbReference type="ARBA" id="ARBA00046280"/>
    </source>
</evidence>
<dbReference type="GO" id="GO:0016192">
    <property type="term" value="P:vesicle-mediated transport"/>
    <property type="evidence" value="ECO:0007669"/>
    <property type="project" value="InterPro"/>
</dbReference>
<evidence type="ECO:0000256" key="1">
    <source>
        <dbReference type="ARBA" id="ARBA00008025"/>
    </source>
</evidence>
<dbReference type="SUPFAM" id="SSF64356">
    <property type="entry name" value="SNARE-like"/>
    <property type="match status" value="1"/>
</dbReference>
<dbReference type="EMBL" id="CAIX01000167">
    <property type="protein sequence ID" value="CCI47366.1"/>
    <property type="molecule type" value="Genomic_DNA"/>
</dbReference>
<dbReference type="PRINTS" id="PR00219">
    <property type="entry name" value="SYNAPTOBREVN"/>
</dbReference>
<evidence type="ECO:0000256" key="2">
    <source>
        <dbReference type="ARBA" id="ARBA00022448"/>
    </source>
</evidence>
<dbReference type="InParanoid" id="A0A024GKG7"/>
<keyword evidence="2" id="KW-0813">Transport</keyword>
<dbReference type="InterPro" id="IPR051097">
    <property type="entry name" value="Synaptobrevin-like_transport"/>
</dbReference>
<comment type="subcellular location">
    <subcellularLocation>
        <location evidence="7">Endomembrane system</location>
        <topology evidence="7">Single-pass type IV membrane protein</topology>
    </subcellularLocation>
</comment>
<evidence type="ECO:0000256" key="4">
    <source>
        <dbReference type="ARBA" id="ARBA00022927"/>
    </source>
</evidence>
<dbReference type="CDD" id="cd14824">
    <property type="entry name" value="Longin"/>
    <property type="match status" value="1"/>
</dbReference>
<organism evidence="12 13">
    <name type="scientific">Albugo candida</name>
    <dbReference type="NCBI Taxonomy" id="65357"/>
    <lineage>
        <taxon>Eukaryota</taxon>
        <taxon>Sar</taxon>
        <taxon>Stramenopiles</taxon>
        <taxon>Oomycota</taxon>
        <taxon>Peronosporomycetes</taxon>
        <taxon>Albuginales</taxon>
        <taxon>Albuginaceae</taxon>
        <taxon>Albugo</taxon>
    </lineage>
</organism>
<evidence type="ECO:0000256" key="8">
    <source>
        <dbReference type="PROSITE-ProRule" id="PRU00290"/>
    </source>
</evidence>
<feature type="transmembrane region" description="Helical" evidence="9">
    <location>
        <begin position="741"/>
        <end position="763"/>
    </location>
</feature>
<evidence type="ECO:0000256" key="3">
    <source>
        <dbReference type="ARBA" id="ARBA00022692"/>
    </source>
</evidence>
<protein>
    <recommendedName>
        <fullName evidence="14">V-SNARE coiled-coil homology domain-containing protein</fullName>
    </recommendedName>
</protein>
<evidence type="ECO:0000313" key="13">
    <source>
        <dbReference type="Proteomes" id="UP000053237"/>
    </source>
</evidence>
<dbReference type="Pfam" id="PF13774">
    <property type="entry name" value="Longin"/>
    <property type="match status" value="1"/>
</dbReference>
<keyword evidence="5 9" id="KW-1133">Transmembrane helix</keyword>
<evidence type="ECO:0000256" key="5">
    <source>
        <dbReference type="ARBA" id="ARBA00022989"/>
    </source>
</evidence>
<dbReference type="PANTHER" id="PTHR21136">
    <property type="entry name" value="SNARE PROTEINS"/>
    <property type="match status" value="1"/>
</dbReference>
<evidence type="ECO:0000259" key="11">
    <source>
        <dbReference type="PROSITE" id="PS50892"/>
    </source>
</evidence>
<keyword evidence="6 9" id="KW-0472">Membrane</keyword>
<keyword evidence="13" id="KW-1185">Reference proteome</keyword>
<dbReference type="STRING" id="65357.A0A024GKG7"/>